<evidence type="ECO:0000313" key="10">
    <source>
        <dbReference type="EMBL" id="CAH0557208.1"/>
    </source>
</evidence>
<dbReference type="InterPro" id="IPR013087">
    <property type="entry name" value="Znf_C2H2_type"/>
</dbReference>
<gene>
    <name evidence="10" type="ORF">MELIAE_LOCUS7977</name>
</gene>
<dbReference type="OrthoDB" id="10032537at2759"/>
<reference evidence="10" key="1">
    <citation type="submission" date="2021-12" db="EMBL/GenBank/DDBJ databases">
        <authorList>
            <person name="King R."/>
        </authorList>
    </citation>
    <scope>NUCLEOTIDE SEQUENCE</scope>
</reference>
<feature type="region of interest" description="Disordered" evidence="7">
    <location>
        <begin position="98"/>
        <end position="117"/>
    </location>
</feature>
<keyword evidence="2 5" id="KW-0863">Zinc-finger</keyword>
<dbReference type="SMART" id="SM00980">
    <property type="entry name" value="THAP"/>
    <property type="match status" value="1"/>
</dbReference>
<dbReference type="SMART" id="SM00355">
    <property type="entry name" value="ZnF_C2H2"/>
    <property type="match status" value="6"/>
</dbReference>
<dbReference type="Pfam" id="PF05485">
    <property type="entry name" value="THAP"/>
    <property type="match status" value="1"/>
</dbReference>
<dbReference type="InterPro" id="IPR006612">
    <property type="entry name" value="THAP_Znf"/>
</dbReference>
<sequence length="1497" mass="167330">MKCCITFCPNHRRRSKTGELFSFPSRKNLKKLWLKAVNIDEKEISLNTKLCSLHFKENDFLNSSTKVKLKPNVVPSLNLNKLNEGKKSNEKLLIKPKKEPEEMPKKEITKGRSYSRRAASKEALKQMHLILDDEAETLEIPDDDDEKVVPVDLPAPPPPKKKYKISHRKSSDGDREVLVFKSITNHNVENTLDLECWPEELSPEQLHRNTNMNFEEQEMAKHLENLIKNLNADIIYKGEYTTAVSVSEPIKGIKKNTAPIVLNNAAGATSYQLVMDPRMGLMGIMSPVASTSASITTTPAKLGKVQVAQNLGRQTSSRGRGRKPNQVGRPPAMQHVEKNSPAISAGRITRGIATTCLQQVANHKPSEGNVEGGLTTGTKNAEKKIVEWPGASTSDNREISFNKLQGKTYPSLVVVARPQLRANNVNADRGKLDTKVKSVLMHPPTKFTEWLIQQGLVKSEQRCAVHQSLLKLGMYSDVSKFPYSGGYVWISECCPQQFVSVFSGSLFEGSPHPPIVILKLLYHWACQTNVQNVTQWVKVNNLYVKGMFTYLRSVCTVALHTHVRRLGGPGIKVEVGVISLGTTSQDGAQRQVKVEVLGILETGSKLIRLRAVEPLADGDKNYRKRFLKILEPVLNWVHPTSTIVTDMTVDKVTLNNMGFHNIIQNTSSDSSVNNRAIMEYLRRIVPRMFQNTLSLLSRQIIQQFLDELVWREWFGTTTCCTFDNLILHLAEQTRGDTSLLVKLCRVSMNPFKNWAPVKQGAQGPPVPPLVLSGTPQQKGNDKPAKGKGRRTDTQMEPRPPKSSSPDIPEQLVPLENYYYGTIDHYVTSTKITLNIKCPQCKEVFTNNLQLMNHLFKHAHNVSMDAQLCRYCLTSVPTANDILKHFLNAHPCETKFDNGFVCLICETHYMNPFVLGKHMSKEHFPSELPYQCGSCSYRCSNHKQIIDHFYKAHDNGPTIQCPFCLKSTTVYSSSRNLAQNITFFIQHLQKHQKKQFAKRCGKCNLWFINKDDVKEHQQKMHCSQRGKTGLIGWSAPRNGVMVPKSKMEKYPGDADVINFGTLFFNVSKAARCKECDTPMNSPKHFPSFETCQNPNCQYSTCCTSAMQEHNARCSKKSELVPAPEPLPFDMFCVCGYSSGDGNVLAKHLAICERKSAYPSVQCAKQACVTHSMLDVLGLVRNPETATKRKKIKRSTPPIEKSAPIGVSDQDSSIIKEEKDVVESPSLKPDKTEQSASKVVEIEDSPPPQTVNSDSPKSEDDKLIEEKANEEGTEKPTDFEEIKDDSIDDVDLPKEDESSKNITEAMDEKSPEISEEKSSETEVSEEKSESEYITDATEVIEISEEKSSETEDAADVTEAIVEKGSEIEDVAEAVIKTCSEIEDASDAVEEKSNENVAKEMEEKPEEIGEAEEKSSETEEIDEAVVEKSEIEEEVASESTIKGTDFVGGSIKENIETTLDVKDDEKVSESTEPENISIAPVAAMEVEESESNETTLMETD</sequence>
<feature type="domain" description="C2H2-type" evidence="8">
    <location>
        <begin position="997"/>
        <end position="1025"/>
    </location>
</feature>
<evidence type="ECO:0000256" key="6">
    <source>
        <dbReference type="PROSITE-ProRule" id="PRU00309"/>
    </source>
</evidence>
<dbReference type="PROSITE" id="PS50157">
    <property type="entry name" value="ZINC_FINGER_C2H2_2"/>
    <property type="match status" value="2"/>
</dbReference>
<keyword evidence="4 6" id="KW-0238">DNA-binding</keyword>
<evidence type="ECO:0000259" key="8">
    <source>
        <dbReference type="PROSITE" id="PS50157"/>
    </source>
</evidence>
<dbReference type="InterPro" id="IPR057618">
    <property type="entry name" value="Znf_POGZ/Z280C-D-like"/>
</dbReference>
<dbReference type="PROSITE" id="PS00028">
    <property type="entry name" value="ZINC_FINGER_C2H2_1"/>
    <property type="match status" value="3"/>
</dbReference>
<keyword evidence="1" id="KW-0479">Metal-binding</keyword>
<feature type="domain" description="C2H2-type" evidence="8">
    <location>
        <begin position="835"/>
        <end position="862"/>
    </location>
</feature>
<feature type="compositionally biased region" description="Basic and acidic residues" evidence="7">
    <location>
        <begin position="1212"/>
        <end position="1231"/>
    </location>
</feature>
<feature type="region of interest" description="Disordered" evidence="7">
    <location>
        <begin position="1382"/>
        <end position="1442"/>
    </location>
</feature>
<evidence type="ECO:0000256" key="3">
    <source>
        <dbReference type="ARBA" id="ARBA00022833"/>
    </source>
</evidence>
<feature type="region of interest" description="Disordered" evidence="7">
    <location>
        <begin position="146"/>
        <end position="169"/>
    </location>
</feature>
<evidence type="ECO:0000256" key="7">
    <source>
        <dbReference type="SAM" id="MobiDB-lite"/>
    </source>
</evidence>
<dbReference type="Proteomes" id="UP001154078">
    <property type="component" value="Chromosome 5"/>
</dbReference>
<dbReference type="GO" id="GO:0008270">
    <property type="term" value="F:zinc ion binding"/>
    <property type="evidence" value="ECO:0007669"/>
    <property type="project" value="UniProtKB-KW"/>
</dbReference>
<feature type="compositionally biased region" description="Basic and acidic residues" evidence="7">
    <location>
        <begin position="1304"/>
        <end position="1328"/>
    </location>
</feature>
<feature type="compositionally biased region" description="Basic residues" evidence="7">
    <location>
        <begin position="159"/>
        <end position="168"/>
    </location>
</feature>
<dbReference type="EMBL" id="OV121136">
    <property type="protein sequence ID" value="CAH0557208.1"/>
    <property type="molecule type" value="Genomic_DNA"/>
</dbReference>
<dbReference type="Pfam" id="PF25429">
    <property type="entry name" value="zf-POGZ"/>
    <property type="match status" value="1"/>
</dbReference>
<evidence type="ECO:0000259" key="9">
    <source>
        <dbReference type="PROSITE" id="PS50950"/>
    </source>
</evidence>
<feature type="compositionally biased region" description="Basic and acidic residues" evidence="7">
    <location>
        <begin position="779"/>
        <end position="799"/>
    </location>
</feature>
<evidence type="ECO:0000256" key="1">
    <source>
        <dbReference type="ARBA" id="ARBA00022723"/>
    </source>
</evidence>
<dbReference type="InterPro" id="IPR026516">
    <property type="entry name" value="THAP1/10"/>
</dbReference>
<feature type="compositionally biased region" description="Basic and acidic residues" evidence="7">
    <location>
        <begin position="1254"/>
        <end position="1278"/>
    </location>
</feature>
<feature type="compositionally biased region" description="Acidic residues" evidence="7">
    <location>
        <begin position="1415"/>
        <end position="1433"/>
    </location>
</feature>
<evidence type="ECO:0000256" key="2">
    <source>
        <dbReference type="ARBA" id="ARBA00022771"/>
    </source>
</evidence>
<accession>A0A9P0B9E4</accession>
<dbReference type="SMART" id="SM00692">
    <property type="entry name" value="DM3"/>
    <property type="match status" value="1"/>
</dbReference>
<feature type="compositionally biased region" description="Polar residues" evidence="7">
    <location>
        <begin position="307"/>
        <end position="318"/>
    </location>
</feature>
<keyword evidence="11" id="KW-1185">Reference proteome</keyword>
<dbReference type="PANTHER" id="PTHR46600">
    <property type="entry name" value="THAP DOMAIN-CONTAINING"/>
    <property type="match status" value="1"/>
</dbReference>
<organism evidence="10 11">
    <name type="scientific">Brassicogethes aeneus</name>
    <name type="common">Rape pollen beetle</name>
    <name type="synonym">Meligethes aeneus</name>
    <dbReference type="NCBI Taxonomy" id="1431903"/>
    <lineage>
        <taxon>Eukaryota</taxon>
        <taxon>Metazoa</taxon>
        <taxon>Ecdysozoa</taxon>
        <taxon>Arthropoda</taxon>
        <taxon>Hexapoda</taxon>
        <taxon>Insecta</taxon>
        <taxon>Pterygota</taxon>
        <taxon>Neoptera</taxon>
        <taxon>Endopterygota</taxon>
        <taxon>Coleoptera</taxon>
        <taxon>Polyphaga</taxon>
        <taxon>Cucujiformia</taxon>
        <taxon>Nitidulidae</taxon>
        <taxon>Meligethinae</taxon>
        <taxon>Brassicogethes</taxon>
    </lineage>
</organism>
<protein>
    <submittedName>
        <fullName evidence="10">Uncharacterized protein</fullName>
    </submittedName>
</protein>
<keyword evidence="3" id="KW-0862">Zinc</keyword>
<dbReference type="InterPro" id="IPR038441">
    <property type="entry name" value="THAP_Znf_sf"/>
</dbReference>
<evidence type="ECO:0000313" key="11">
    <source>
        <dbReference type="Proteomes" id="UP001154078"/>
    </source>
</evidence>
<dbReference type="SUPFAM" id="SSF57716">
    <property type="entry name" value="Glucocorticoid receptor-like (DNA-binding domain)"/>
    <property type="match status" value="1"/>
</dbReference>
<feature type="compositionally biased region" description="Basic and acidic residues" evidence="7">
    <location>
        <begin position="1386"/>
        <end position="1399"/>
    </location>
</feature>
<evidence type="ECO:0000256" key="5">
    <source>
        <dbReference type="PROSITE-ProRule" id="PRU00042"/>
    </source>
</evidence>
<feature type="compositionally biased region" description="Basic and acidic residues" evidence="7">
    <location>
        <begin position="98"/>
        <end position="110"/>
    </location>
</feature>
<feature type="region of interest" description="Disordered" evidence="7">
    <location>
        <begin position="304"/>
        <end position="345"/>
    </location>
</feature>
<dbReference type="PROSITE" id="PS50950">
    <property type="entry name" value="ZF_THAP"/>
    <property type="match status" value="1"/>
</dbReference>
<name>A0A9P0B9E4_BRAAE</name>
<dbReference type="GO" id="GO:0043565">
    <property type="term" value="F:sequence-specific DNA binding"/>
    <property type="evidence" value="ECO:0007669"/>
    <property type="project" value="InterPro"/>
</dbReference>
<dbReference type="PANTHER" id="PTHR46600:SF11">
    <property type="entry name" value="THAP DOMAIN-CONTAINING PROTEIN 10"/>
    <property type="match status" value="1"/>
</dbReference>
<dbReference type="Gene3D" id="6.20.210.20">
    <property type="entry name" value="THAP domain"/>
    <property type="match status" value="1"/>
</dbReference>
<feature type="compositionally biased region" description="Acidic residues" evidence="7">
    <location>
        <begin position="1279"/>
        <end position="1288"/>
    </location>
</feature>
<feature type="domain" description="THAP-type" evidence="9">
    <location>
        <begin position="1"/>
        <end position="78"/>
    </location>
</feature>
<feature type="region of interest" description="Disordered" evidence="7">
    <location>
        <begin position="1183"/>
        <end position="1331"/>
    </location>
</feature>
<proteinExistence type="predicted"/>
<feature type="region of interest" description="Disordered" evidence="7">
    <location>
        <begin position="757"/>
        <end position="807"/>
    </location>
</feature>
<evidence type="ECO:0000256" key="4">
    <source>
        <dbReference type="ARBA" id="ARBA00023125"/>
    </source>
</evidence>